<keyword evidence="6" id="KW-1185">Reference proteome</keyword>
<evidence type="ECO:0000313" key="6">
    <source>
        <dbReference type="Proteomes" id="UP000085678"/>
    </source>
</evidence>
<dbReference type="GO" id="GO:0000978">
    <property type="term" value="F:RNA polymerase II cis-regulatory region sequence-specific DNA binding"/>
    <property type="evidence" value="ECO:0007669"/>
    <property type="project" value="TreeGrafter"/>
</dbReference>
<accession>A0A1S3IA99</accession>
<dbReference type="PROSITE" id="PS00658">
    <property type="entry name" value="FORK_HEAD_2"/>
    <property type="match status" value="1"/>
</dbReference>
<dbReference type="GO" id="GO:0030154">
    <property type="term" value="P:cell differentiation"/>
    <property type="evidence" value="ECO:0007669"/>
    <property type="project" value="TreeGrafter"/>
</dbReference>
<feature type="compositionally biased region" description="Polar residues" evidence="4">
    <location>
        <begin position="156"/>
        <end position="174"/>
    </location>
</feature>
<feature type="domain" description="Fork-head" evidence="5">
    <location>
        <begin position="217"/>
        <end position="309"/>
    </location>
</feature>
<dbReference type="InterPro" id="IPR047519">
    <property type="entry name" value="FH_FOXQ2-like"/>
</dbReference>
<keyword evidence="1 3" id="KW-0238">DNA-binding</keyword>
<dbReference type="KEGG" id="lak:106162438"/>
<dbReference type="GO" id="GO:0009653">
    <property type="term" value="P:anatomical structure morphogenesis"/>
    <property type="evidence" value="ECO:0007669"/>
    <property type="project" value="TreeGrafter"/>
</dbReference>
<organism evidence="6 7">
    <name type="scientific">Lingula anatina</name>
    <name type="common">Brachiopod</name>
    <name type="synonym">Lingula unguis</name>
    <dbReference type="NCBI Taxonomy" id="7574"/>
    <lineage>
        <taxon>Eukaryota</taxon>
        <taxon>Metazoa</taxon>
        <taxon>Spiralia</taxon>
        <taxon>Lophotrochozoa</taxon>
        <taxon>Brachiopoda</taxon>
        <taxon>Linguliformea</taxon>
        <taxon>Lingulata</taxon>
        <taxon>Lingulida</taxon>
        <taxon>Linguloidea</taxon>
        <taxon>Lingulidae</taxon>
        <taxon>Lingula</taxon>
    </lineage>
</organism>
<dbReference type="PROSITE" id="PS50039">
    <property type="entry name" value="FORK_HEAD_3"/>
    <property type="match status" value="1"/>
</dbReference>
<feature type="compositionally biased region" description="Basic and acidic residues" evidence="4">
    <location>
        <begin position="203"/>
        <end position="214"/>
    </location>
</feature>
<protein>
    <submittedName>
        <fullName evidence="7">Forkhead box protein D5-B</fullName>
    </submittedName>
</protein>
<evidence type="ECO:0000256" key="1">
    <source>
        <dbReference type="ARBA" id="ARBA00023125"/>
    </source>
</evidence>
<feature type="compositionally biased region" description="Basic and acidic residues" evidence="4">
    <location>
        <begin position="144"/>
        <end position="154"/>
    </location>
</feature>
<dbReference type="Proteomes" id="UP000085678">
    <property type="component" value="Unplaced"/>
</dbReference>
<dbReference type="GO" id="GO:0005634">
    <property type="term" value="C:nucleus"/>
    <property type="evidence" value="ECO:0007669"/>
    <property type="project" value="UniProtKB-SubCell"/>
</dbReference>
<dbReference type="GeneID" id="106162438"/>
<evidence type="ECO:0000259" key="5">
    <source>
        <dbReference type="PROSITE" id="PS50039"/>
    </source>
</evidence>
<evidence type="ECO:0000256" key="2">
    <source>
        <dbReference type="ARBA" id="ARBA00023242"/>
    </source>
</evidence>
<dbReference type="RefSeq" id="XP_013395187.1">
    <property type="nucleotide sequence ID" value="XM_013539733.1"/>
</dbReference>
<keyword evidence="2 3" id="KW-0539">Nucleus</keyword>
<proteinExistence type="predicted"/>
<feature type="region of interest" description="Disordered" evidence="4">
    <location>
        <begin position="137"/>
        <end position="217"/>
    </location>
</feature>
<feature type="DNA-binding region" description="Fork-head" evidence="3">
    <location>
        <begin position="217"/>
        <end position="309"/>
    </location>
</feature>
<evidence type="ECO:0000256" key="4">
    <source>
        <dbReference type="SAM" id="MobiDB-lite"/>
    </source>
</evidence>
<dbReference type="InterPro" id="IPR030456">
    <property type="entry name" value="TF_fork_head_CS_2"/>
</dbReference>
<evidence type="ECO:0000256" key="3">
    <source>
        <dbReference type="PROSITE-ProRule" id="PRU00089"/>
    </source>
</evidence>
<dbReference type="STRING" id="7574.A0A1S3IA99"/>
<sequence>MQFTTMQGSCFQAAPPAQYQSSLYRPTDMFDPAMKLPHSPELGDAFSSCLGMSRAPPSYSESTMICAASPPLQPIPNSSTSYYKLGGGGGWNDFNVFGTNSPVLSDQKQSYYADSKPVTGIQGYGSEVSVEQTHILSNPAPPEMKADDCKHENSTADEQNSVADDTPQVTSTEKNGGDIATSAVVSNEGNAGNAEEEALQSLDKPEEKTKEQPSDQKPPLSYIALIAKSILESAEKRLSLGSIYNWIEKHFPYFKNRGQGWRNSVRHNLSLNDCFIKAGRCEDGKGNYWSIHPANLQDFMRGDFRQRRRSRRRGRKKDCEFAMHNGYMGGPGAPLSPSVSFNPAAALSSIYSPYTEAERRAYRLDEVLLRQSMNNPFMKWYHNGVNNTGYSNTCSLNNAPPPPPPSCNSGMYNPPPPCNNQWQTPSYADTNSQSLYPLGSSFSRFVK</sequence>
<dbReference type="SMART" id="SM00339">
    <property type="entry name" value="FH"/>
    <property type="match status" value="1"/>
</dbReference>
<dbReference type="Pfam" id="PF00250">
    <property type="entry name" value="Forkhead"/>
    <property type="match status" value="1"/>
</dbReference>
<dbReference type="PANTHER" id="PTHR11829:SF142">
    <property type="entry name" value="FORK-HEAD DOMAIN-CONTAINING PROTEIN"/>
    <property type="match status" value="1"/>
</dbReference>
<dbReference type="CDD" id="cd20035">
    <property type="entry name" value="FH_FOXQ2-like"/>
    <property type="match status" value="1"/>
</dbReference>
<reference evidence="7" key="1">
    <citation type="submission" date="2025-08" db="UniProtKB">
        <authorList>
            <consortium name="RefSeq"/>
        </authorList>
    </citation>
    <scope>IDENTIFICATION</scope>
    <source>
        <tissue evidence="7">Gonads</tissue>
    </source>
</reference>
<dbReference type="OrthoDB" id="5954824at2759"/>
<dbReference type="InterPro" id="IPR036390">
    <property type="entry name" value="WH_DNA-bd_sf"/>
</dbReference>
<dbReference type="FunFam" id="1.10.10.10:FF:000135">
    <property type="entry name" value="forkhead box protein G1"/>
    <property type="match status" value="1"/>
</dbReference>
<dbReference type="InterPro" id="IPR050211">
    <property type="entry name" value="FOX_domain-containing"/>
</dbReference>
<dbReference type="PRINTS" id="PR00053">
    <property type="entry name" value="FORKHEAD"/>
</dbReference>
<evidence type="ECO:0000313" key="7">
    <source>
        <dbReference type="RefSeq" id="XP_013395187.1"/>
    </source>
</evidence>
<comment type="subcellular location">
    <subcellularLocation>
        <location evidence="3">Nucleus</location>
    </subcellularLocation>
</comment>
<dbReference type="AlphaFoldDB" id="A0A1S3IA99"/>
<dbReference type="PANTHER" id="PTHR11829">
    <property type="entry name" value="FORKHEAD BOX PROTEIN"/>
    <property type="match status" value="1"/>
</dbReference>
<gene>
    <name evidence="7" type="primary">LOC106162438</name>
</gene>
<dbReference type="InterPro" id="IPR001766">
    <property type="entry name" value="Fork_head_dom"/>
</dbReference>
<dbReference type="Gene3D" id="1.10.10.10">
    <property type="entry name" value="Winged helix-like DNA-binding domain superfamily/Winged helix DNA-binding domain"/>
    <property type="match status" value="1"/>
</dbReference>
<name>A0A1S3IA99_LINAN</name>
<dbReference type="GO" id="GO:0000981">
    <property type="term" value="F:DNA-binding transcription factor activity, RNA polymerase II-specific"/>
    <property type="evidence" value="ECO:0007669"/>
    <property type="project" value="TreeGrafter"/>
</dbReference>
<dbReference type="InterPro" id="IPR036388">
    <property type="entry name" value="WH-like_DNA-bd_sf"/>
</dbReference>
<dbReference type="SUPFAM" id="SSF46785">
    <property type="entry name" value="Winged helix' DNA-binding domain"/>
    <property type="match status" value="1"/>
</dbReference>
<dbReference type="InParanoid" id="A0A1S3IA99"/>